<feature type="compositionally biased region" description="Acidic residues" evidence="1">
    <location>
        <begin position="264"/>
        <end position="277"/>
    </location>
</feature>
<keyword evidence="4" id="KW-1185">Reference proteome</keyword>
<dbReference type="SMART" id="SM00751">
    <property type="entry name" value="BSD"/>
    <property type="match status" value="1"/>
</dbReference>
<dbReference type="PROSITE" id="PS50858">
    <property type="entry name" value="BSD"/>
    <property type="match status" value="1"/>
</dbReference>
<feature type="compositionally biased region" description="Polar residues" evidence="1">
    <location>
        <begin position="471"/>
        <end position="487"/>
    </location>
</feature>
<dbReference type="AlphaFoldDB" id="A0A834W0V9"/>
<feature type="compositionally biased region" description="Basic and acidic residues" evidence="1">
    <location>
        <begin position="388"/>
        <end position="401"/>
    </location>
</feature>
<feature type="compositionally biased region" description="Basic and acidic residues" evidence="1">
    <location>
        <begin position="420"/>
        <end position="442"/>
    </location>
</feature>
<dbReference type="Pfam" id="PF03909">
    <property type="entry name" value="BSD"/>
    <property type="match status" value="1"/>
</dbReference>
<reference evidence="3" key="1">
    <citation type="submission" date="2020-09" db="EMBL/GenBank/DDBJ databases">
        <title>Genome-Enabled Discovery of Anthraquinone Biosynthesis in Senna tora.</title>
        <authorList>
            <person name="Kang S.-H."/>
            <person name="Pandey R.P."/>
            <person name="Lee C.-M."/>
            <person name="Sim J.-S."/>
            <person name="Jeong J.-T."/>
            <person name="Choi B.-S."/>
            <person name="Jung M."/>
            <person name="Ginzburg D."/>
            <person name="Zhao K."/>
            <person name="Won S.Y."/>
            <person name="Oh T.-J."/>
            <person name="Yu Y."/>
            <person name="Kim N.-H."/>
            <person name="Lee O.R."/>
            <person name="Lee T.-H."/>
            <person name="Bashyal P."/>
            <person name="Kim T.-S."/>
            <person name="Lee W.-H."/>
            <person name="Kawkins C."/>
            <person name="Kim C.-K."/>
            <person name="Kim J.S."/>
            <person name="Ahn B.O."/>
            <person name="Rhee S.Y."/>
            <person name="Sohng J.K."/>
        </authorList>
    </citation>
    <scope>NUCLEOTIDE SEQUENCE</scope>
    <source>
        <tissue evidence="3">Leaf</tissue>
    </source>
</reference>
<feature type="compositionally biased region" description="Acidic residues" evidence="1">
    <location>
        <begin position="455"/>
        <end position="469"/>
    </location>
</feature>
<dbReference type="PANTHER" id="PTHR16019">
    <property type="entry name" value="SYNAPSE-ASSOCIATED PROTEIN"/>
    <property type="match status" value="1"/>
</dbReference>
<feature type="domain" description="BSD" evidence="2">
    <location>
        <begin position="193"/>
        <end position="245"/>
    </location>
</feature>
<dbReference type="Gene3D" id="1.10.3970.10">
    <property type="entry name" value="BSD domain"/>
    <property type="match status" value="1"/>
</dbReference>
<accession>A0A834W0V9</accession>
<dbReference type="PANTHER" id="PTHR16019:SF5">
    <property type="entry name" value="BSD DOMAIN-CONTAINING PROTEIN 1"/>
    <property type="match status" value="1"/>
</dbReference>
<evidence type="ECO:0000256" key="1">
    <source>
        <dbReference type="SAM" id="MobiDB-lite"/>
    </source>
</evidence>
<proteinExistence type="predicted"/>
<dbReference type="InterPro" id="IPR005607">
    <property type="entry name" value="BSD_dom"/>
</dbReference>
<name>A0A834W0V9_9FABA</name>
<protein>
    <submittedName>
        <fullName evidence="3">BSD domain-containing protein 1-like</fullName>
    </submittedName>
</protein>
<gene>
    <name evidence="3" type="ORF">G2W53_043896</name>
</gene>
<comment type="caution">
    <text evidence="3">The sequence shown here is derived from an EMBL/GenBank/DDBJ whole genome shotgun (WGS) entry which is preliminary data.</text>
</comment>
<dbReference type="InterPro" id="IPR051494">
    <property type="entry name" value="BSD_domain-containing"/>
</dbReference>
<evidence type="ECO:0000313" key="3">
    <source>
        <dbReference type="EMBL" id="KAF7804785.1"/>
    </source>
</evidence>
<feature type="compositionally biased region" description="Low complexity" evidence="1">
    <location>
        <begin position="50"/>
        <end position="60"/>
    </location>
</feature>
<feature type="compositionally biased region" description="Polar residues" evidence="1">
    <location>
        <begin position="443"/>
        <end position="452"/>
    </location>
</feature>
<feature type="compositionally biased region" description="Polar residues" evidence="1">
    <location>
        <begin position="305"/>
        <end position="318"/>
    </location>
</feature>
<dbReference type="Proteomes" id="UP000634136">
    <property type="component" value="Unassembled WGS sequence"/>
</dbReference>
<feature type="compositionally biased region" description="Basic and acidic residues" evidence="1">
    <location>
        <begin position="325"/>
        <end position="363"/>
    </location>
</feature>
<feature type="region of interest" description="Disordered" evidence="1">
    <location>
        <begin position="1"/>
        <end position="65"/>
    </location>
</feature>
<feature type="compositionally biased region" description="Polar residues" evidence="1">
    <location>
        <begin position="403"/>
        <end position="419"/>
    </location>
</feature>
<feature type="compositionally biased region" description="Acidic residues" evidence="1">
    <location>
        <begin position="496"/>
        <end position="510"/>
    </location>
</feature>
<evidence type="ECO:0000313" key="4">
    <source>
        <dbReference type="Proteomes" id="UP000634136"/>
    </source>
</evidence>
<dbReference type="OrthoDB" id="73788at2759"/>
<dbReference type="InterPro" id="IPR035925">
    <property type="entry name" value="BSD_dom_sf"/>
</dbReference>
<feature type="compositionally biased region" description="Polar residues" evidence="1">
    <location>
        <begin position="25"/>
        <end position="44"/>
    </location>
</feature>
<feature type="region of interest" description="Disordered" evidence="1">
    <location>
        <begin position="263"/>
        <end position="517"/>
    </location>
</feature>
<dbReference type="GO" id="GO:0005737">
    <property type="term" value="C:cytoplasm"/>
    <property type="evidence" value="ECO:0007669"/>
    <property type="project" value="TreeGrafter"/>
</dbReference>
<organism evidence="3 4">
    <name type="scientific">Senna tora</name>
    <dbReference type="NCBI Taxonomy" id="362788"/>
    <lineage>
        <taxon>Eukaryota</taxon>
        <taxon>Viridiplantae</taxon>
        <taxon>Streptophyta</taxon>
        <taxon>Embryophyta</taxon>
        <taxon>Tracheophyta</taxon>
        <taxon>Spermatophyta</taxon>
        <taxon>Magnoliopsida</taxon>
        <taxon>eudicotyledons</taxon>
        <taxon>Gunneridae</taxon>
        <taxon>Pentapetalae</taxon>
        <taxon>rosids</taxon>
        <taxon>fabids</taxon>
        <taxon>Fabales</taxon>
        <taxon>Fabaceae</taxon>
        <taxon>Caesalpinioideae</taxon>
        <taxon>Cassia clade</taxon>
        <taxon>Senna</taxon>
    </lineage>
</organism>
<evidence type="ECO:0000259" key="2">
    <source>
        <dbReference type="PROSITE" id="PS50858"/>
    </source>
</evidence>
<dbReference type="SUPFAM" id="SSF140383">
    <property type="entry name" value="BSD domain-like"/>
    <property type="match status" value="1"/>
</dbReference>
<sequence>MVGETTPAVKPGWSLDDPNLPESEIPSNAPQNEVQGSPNTQSLPTEDPSDLSPSPNDDTSAAGGWNLGGFMRTLSTKSESILETYRRDLKEFGSGLKKEIEVAHGSLGTVGQTLDEFGNSVVKGTAQIISQGKDAILTANLGLNSDNNNQKYSSEKSLNSKLYSRFDAQVHAIQVDASTYCEESEDLDDYNKWKLDFSLEEKYEKTESLLKGNDAVYSMYKRVVPNSVDHETFWYRYYYKIDKFKKAEDVRARLVKRMSKQEEELSWDVEDDDDDGEYENKGKPNLLTNNEVGAEDYLGKKVETESQIGSSATATGNKVGTKGLNVEDVHNSSEEESEVKKRDQVLLSKELGHDTKSIDESRVENSAVVFGGVEASNLGGDSSVNKSAPDEKVMTEREGVDGKSSNNHSSLVASQQSATKSDEKVVTERKDDDGKSTNKDNDSSLVARQQHSALEEEEDLGLGWDEIEDLSSINEMKSTPSESQNKVQLHKRQTATEEDLSWDIEEDDDDRPSNPKA</sequence>
<dbReference type="EMBL" id="JAAIUW010000013">
    <property type="protein sequence ID" value="KAF7804785.1"/>
    <property type="molecule type" value="Genomic_DNA"/>
</dbReference>